<proteinExistence type="predicted"/>
<organism evidence="3 4">
    <name type="scientific">Leptospira jelokensis</name>
    <dbReference type="NCBI Taxonomy" id="2484931"/>
    <lineage>
        <taxon>Bacteria</taxon>
        <taxon>Pseudomonadati</taxon>
        <taxon>Spirochaetota</taxon>
        <taxon>Spirochaetia</taxon>
        <taxon>Leptospirales</taxon>
        <taxon>Leptospiraceae</taxon>
        <taxon>Leptospira</taxon>
    </lineage>
</organism>
<name>A0A4Z1ABM4_9LEPT</name>
<accession>A0A4Z1ABM4</accession>
<gene>
    <name evidence="3" type="ORF">EHQ62_01230</name>
</gene>
<evidence type="ECO:0000256" key="2">
    <source>
        <dbReference type="SAM" id="Phobius"/>
    </source>
</evidence>
<dbReference type="EMBL" id="RQGH01000007">
    <property type="protein sequence ID" value="TGL75488.1"/>
    <property type="molecule type" value="Genomic_DNA"/>
</dbReference>
<dbReference type="AlphaFoldDB" id="A0A4Z1ABM4"/>
<feature type="transmembrane region" description="Helical" evidence="2">
    <location>
        <begin position="515"/>
        <end position="537"/>
    </location>
</feature>
<keyword evidence="2" id="KW-1133">Transmembrane helix</keyword>
<reference evidence="3" key="1">
    <citation type="journal article" date="2019" name="PLoS Negl. Trop. Dis.">
        <title>Revisiting the worldwide diversity of Leptospira species in the environment.</title>
        <authorList>
            <person name="Vincent A.T."/>
            <person name="Schiettekatte O."/>
            <person name="Bourhy P."/>
            <person name="Veyrier F.J."/>
            <person name="Picardeau M."/>
        </authorList>
    </citation>
    <scope>NUCLEOTIDE SEQUENCE [LARGE SCALE GENOMIC DNA]</scope>
    <source>
        <strain evidence="3">201702451</strain>
    </source>
</reference>
<feature type="transmembrane region" description="Helical" evidence="2">
    <location>
        <begin position="543"/>
        <end position="562"/>
    </location>
</feature>
<sequence>MEPFSELGATENSHLGSVSEPTYFISLPKNIASYSLTSQAILEELRVRHRRLEMHGSAEITPTLFLTLDLIPELLSKQVHLTDSHRSVSAIKEALKELAGLTEHNKEPVVYFYPFILQVDQKLIFRVSMISPQINEKTDIVPFRRSCFKYSIDLVDVLLKNRSNQNLILDDENPGANLTRADQKGNVYFFPTKLSFESELESIVRKSMEPYGPLPVKDFILDVITRGKEMANLVEIVPGYHFVLPSGSHHPEYAKHLAVQLDGLKQYAFPFLKRYANEYHYESYIEKLNGLESKLPIQTEELIKQGPLLLQEVTEILGNFPFEKLSGEESKRVQNGIQESLIILQKLSRFLLEQEKEDAEDELFSLIQLLSTKIEENTKNTLTLTKLNLYAEIKTLNLKSDSEKKKVIETIVKTLSDTYGCLEMKEENFHVLFALDQKYLSKVEENTFKLAKTNPEFRNELPILDQIRIILKNRSDVSIDKEESITETKTEEETDPISQTKSEPRISFSALQEKFHVPIGVFSFLFLSSIVTVVSLLSGSLDYIGSGFFISFFVGLVLGYLYRKDDKPKQSFEKQKPTIPKENRILSIAKVAEVFIYPKKFNSIAEKVYDSKRLRNHIEECVEDIKLQLPSADQKKDTNKIVAEIEHAILQISVVMKIPEAIQLKNRSKELILSKADFRTILFRTQLAEYYRKEASLYKSDRDQMDYLQFIIRELEFGYNKYLK</sequence>
<feature type="compositionally biased region" description="Basic and acidic residues" evidence="1">
    <location>
        <begin position="482"/>
        <end position="491"/>
    </location>
</feature>
<keyword evidence="2" id="KW-0812">Transmembrane</keyword>
<evidence type="ECO:0000256" key="1">
    <source>
        <dbReference type="SAM" id="MobiDB-lite"/>
    </source>
</evidence>
<evidence type="ECO:0000313" key="4">
    <source>
        <dbReference type="Proteomes" id="UP000297567"/>
    </source>
</evidence>
<keyword evidence="2" id="KW-0472">Membrane</keyword>
<protein>
    <submittedName>
        <fullName evidence="3">Uncharacterized protein</fullName>
    </submittedName>
</protein>
<evidence type="ECO:0000313" key="3">
    <source>
        <dbReference type="EMBL" id="TGL75488.1"/>
    </source>
</evidence>
<dbReference type="RefSeq" id="WP_135640451.1">
    <property type="nucleotide sequence ID" value="NZ_RQGH01000007.1"/>
</dbReference>
<keyword evidence="4" id="KW-1185">Reference proteome</keyword>
<comment type="caution">
    <text evidence="3">The sequence shown here is derived from an EMBL/GenBank/DDBJ whole genome shotgun (WGS) entry which is preliminary data.</text>
</comment>
<dbReference type="Proteomes" id="UP000297567">
    <property type="component" value="Unassembled WGS sequence"/>
</dbReference>
<feature type="region of interest" description="Disordered" evidence="1">
    <location>
        <begin position="482"/>
        <end position="501"/>
    </location>
</feature>